<keyword evidence="3" id="KW-1185">Reference proteome</keyword>
<dbReference type="Gene3D" id="3.30.160.250">
    <property type="match status" value="1"/>
</dbReference>
<accession>A0ABX7K5N5</accession>
<name>A0ABX7K5N5_9PSED</name>
<dbReference type="Pfam" id="PF15919">
    <property type="entry name" value="HicB_lk_antitox"/>
    <property type="match status" value="1"/>
</dbReference>
<dbReference type="EMBL" id="CP070506">
    <property type="protein sequence ID" value="QSB41271.1"/>
    <property type="molecule type" value="Genomic_DNA"/>
</dbReference>
<organism evidence="2 3">
    <name type="scientific">Pseudomonas hygromyciniae</name>
    <dbReference type="NCBI Taxonomy" id="2812000"/>
    <lineage>
        <taxon>Bacteria</taxon>
        <taxon>Pseudomonadati</taxon>
        <taxon>Pseudomonadota</taxon>
        <taxon>Gammaproteobacteria</taxon>
        <taxon>Pseudomonadales</taxon>
        <taxon>Pseudomonadaceae</taxon>
        <taxon>Pseudomonas</taxon>
    </lineage>
</organism>
<dbReference type="SUPFAM" id="SSF143100">
    <property type="entry name" value="TTHA1013/TTHA0281-like"/>
    <property type="match status" value="1"/>
</dbReference>
<dbReference type="CDD" id="cd22231">
    <property type="entry name" value="RHH_NikR_HicB-like"/>
    <property type="match status" value="1"/>
</dbReference>
<evidence type="ECO:0000313" key="2">
    <source>
        <dbReference type="EMBL" id="QSB41271.1"/>
    </source>
</evidence>
<dbReference type="Proteomes" id="UP000663249">
    <property type="component" value="Chromosome"/>
</dbReference>
<proteinExistence type="predicted"/>
<evidence type="ECO:0000313" key="3">
    <source>
        <dbReference type="Proteomes" id="UP000663249"/>
    </source>
</evidence>
<protein>
    <submittedName>
        <fullName evidence="2">Type II toxin-antitoxin system HicB family antitoxin</fullName>
    </submittedName>
</protein>
<dbReference type="InterPro" id="IPR031807">
    <property type="entry name" value="HicB-like"/>
</dbReference>
<dbReference type="InterPro" id="IPR035069">
    <property type="entry name" value="TTHA1013/TTHA0281-like"/>
</dbReference>
<sequence length="134" mass="14755">MQYPICIEWGDDFTATGIQIPDIPGAVTAGDSFEEAYNAAVEVAHIMLQEMASEGRAIPMPTSVAAYHGNDEYAGMGWGMLELDISPYLGKTEKVNVTLPGYVIQRIDRYVREHKVKSRSSFLADAALEKLVRS</sequence>
<reference evidence="2 3" key="1">
    <citation type="submission" date="2021-02" db="EMBL/GenBank/DDBJ databases">
        <title>Genomic and phenotypic characterization of Pseudomonas hygromyciniae, a novel bacterial species discovered from a commercially purchased antibiotic vial.</title>
        <authorList>
            <person name="Turner T.L."/>
            <person name="Mitra S.D."/>
            <person name="Kochan T.J."/>
            <person name="Pincus N.B."/>
            <person name="Lebrun-Corbin M."/>
            <person name="Cheung B."/>
            <person name="Gatesy S.W."/>
            <person name="Afzal T."/>
            <person name="Ozer E.A."/>
            <person name="Hauser A.R."/>
        </authorList>
    </citation>
    <scope>NUCLEOTIDE SEQUENCE [LARGE SCALE GENOMIC DNA]</scope>
    <source>
        <strain evidence="2 3">SDM007</strain>
    </source>
</reference>
<evidence type="ECO:0000259" key="1">
    <source>
        <dbReference type="Pfam" id="PF15919"/>
    </source>
</evidence>
<dbReference type="RefSeq" id="WP_205476967.1">
    <property type="nucleotide sequence ID" value="NZ_CP070506.1"/>
</dbReference>
<gene>
    <name evidence="2" type="ORF">JTY93_07855</name>
</gene>
<feature type="domain" description="HicB-like antitoxin of toxin-antitoxin system" evidence="1">
    <location>
        <begin position="3"/>
        <end position="127"/>
    </location>
</feature>